<dbReference type="PRINTS" id="PR00469">
    <property type="entry name" value="PNDRDTASEII"/>
</dbReference>
<dbReference type="PRINTS" id="PR00368">
    <property type="entry name" value="FADPNR"/>
</dbReference>
<feature type="domain" description="FAD/NAD(P)-binding" evidence="6">
    <location>
        <begin position="21"/>
        <end position="312"/>
    </location>
</feature>
<dbReference type="InterPro" id="IPR036188">
    <property type="entry name" value="FAD/NAD-bd_sf"/>
</dbReference>
<dbReference type="Gene3D" id="3.50.50.60">
    <property type="entry name" value="FAD/NAD(P)-binding domain"/>
    <property type="match status" value="2"/>
</dbReference>
<comment type="caution">
    <text evidence="7">The sequence shown here is derived from an EMBL/GenBank/DDBJ whole genome shotgun (WGS) entry which is preliminary data.</text>
</comment>
<dbReference type="InterPro" id="IPR008255">
    <property type="entry name" value="Pyr_nucl-diS_OxRdtase_2_AS"/>
</dbReference>
<dbReference type="Pfam" id="PF07992">
    <property type="entry name" value="Pyr_redox_2"/>
    <property type="match status" value="1"/>
</dbReference>
<dbReference type="EMBL" id="DTBJ01000063">
    <property type="protein sequence ID" value="HGM59412.1"/>
    <property type="molecule type" value="Genomic_DNA"/>
</dbReference>
<evidence type="ECO:0000259" key="6">
    <source>
        <dbReference type="Pfam" id="PF07992"/>
    </source>
</evidence>
<evidence type="ECO:0000256" key="3">
    <source>
        <dbReference type="ARBA" id="ARBA00023002"/>
    </source>
</evidence>
<keyword evidence="1" id="KW-0285">Flavoprotein</keyword>
<evidence type="ECO:0000256" key="4">
    <source>
        <dbReference type="ARBA" id="ARBA00023157"/>
    </source>
</evidence>
<accession>A0A7C4D9G0</accession>
<reference evidence="7" key="1">
    <citation type="journal article" date="2020" name="mSystems">
        <title>Genome- and Community-Level Interaction Insights into Carbon Utilization and Element Cycling Functions of Hydrothermarchaeota in Hydrothermal Sediment.</title>
        <authorList>
            <person name="Zhou Z."/>
            <person name="Liu Y."/>
            <person name="Xu W."/>
            <person name="Pan J."/>
            <person name="Luo Z.H."/>
            <person name="Li M."/>
        </authorList>
    </citation>
    <scope>NUCLEOTIDE SEQUENCE [LARGE SCALE GENOMIC DNA]</scope>
    <source>
        <strain evidence="7">SpSt-642</strain>
    </source>
</reference>
<organism evidence="7">
    <name type="scientific">Staphylothermus marinus</name>
    <dbReference type="NCBI Taxonomy" id="2280"/>
    <lineage>
        <taxon>Archaea</taxon>
        <taxon>Thermoproteota</taxon>
        <taxon>Thermoprotei</taxon>
        <taxon>Desulfurococcales</taxon>
        <taxon>Desulfurococcaceae</taxon>
        <taxon>Staphylothermus</taxon>
    </lineage>
</organism>
<evidence type="ECO:0000313" key="7">
    <source>
        <dbReference type="EMBL" id="HGM59412.1"/>
    </source>
</evidence>
<evidence type="ECO:0000256" key="1">
    <source>
        <dbReference type="ARBA" id="ARBA00022630"/>
    </source>
</evidence>
<gene>
    <name evidence="7" type="ORF">ENU14_07560</name>
</gene>
<dbReference type="PROSITE" id="PS00573">
    <property type="entry name" value="PYRIDINE_REDOX_2"/>
    <property type="match status" value="1"/>
</dbReference>
<dbReference type="InterPro" id="IPR023753">
    <property type="entry name" value="FAD/NAD-binding_dom"/>
</dbReference>
<dbReference type="InterPro" id="IPR050097">
    <property type="entry name" value="Ferredoxin-NADP_redctase_2"/>
</dbReference>
<dbReference type="AlphaFoldDB" id="A0A7C4D9G0"/>
<keyword evidence="5" id="KW-0676">Redox-active center</keyword>
<sequence length="335" mass="36726">MTSFKLREVFKPQKIEPSEEFDTIIIGGGPAGLGAALYSARYQLKTIIVTKTIGGQAVLAPFIENYLGLPNISGSDLVDKFLKHIMNYNIPIVIDEVVNIRKNGVKWIVETKSERNIQGYVVILATGSERRKLNVPGEEEFIGRGVSYCATCDAPFFKNKTVAVIGGGDAALISALYLAAIASKVYIIHRRGEFRAIKTYIDRVFENPKIETIMNTIVLEIIGKDKVEALRIRNIITGEEKLLKIDGVFVEIGSKPPTELFKKIGIETDENGYAIVKPDHSTNLPGIYVAGDSAGGPYKYRLEQIITAVAEGAIAADSAAKYIMSLKRELGKSKV</sequence>
<evidence type="ECO:0000256" key="5">
    <source>
        <dbReference type="ARBA" id="ARBA00023284"/>
    </source>
</evidence>
<dbReference type="GO" id="GO:0016668">
    <property type="term" value="F:oxidoreductase activity, acting on a sulfur group of donors, NAD(P) as acceptor"/>
    <property type="evidence" value="ECO:0007669"/>
    <property type="project" value="UniProtKB-ARBA"/>
</dbReference>
<name>A0A7C4D9G0_STAMA</name>
<dbReference type="SUPFAM" id="SSF51905">
    <property type="entry name" value="FAD/NAD(P)-binding domain"/>
    <property type="match status" value="1"/>
</dbReference>
<keyword evidence="3" id="KW-0560">Oxidoreductase</keyword>
<evidence type="ECO:0000256" key="2">
    <source>
        <dbReference type="ARBA" id="ARBA00022827"/>
    </source>
</evidence>
<dbReference type="PANTHER" id="PTHR48105">
    <property type="entry name" value="THIOREDOXIN REDUCTASE 1-RELATED-RELATED"/>
    <property type="match status" value="1"/>
</dbReference>
<keyword evidence="4" id="KW-1015">Disulfide bond</keyword>
<proteinExistence type="predicted"/>
<keyword evidence="2" id="KW-0274">FAD</keyword>
<protein>
    <submittedName>
        <fullName evidence="7">FAD-binding protein</fullName>
    </submittedName>
</protein>